<evidence type="ECO:0000259" key="14">
    <source>
        <dbReference type="PROSITE" id="PS51066"/>
    </source>
</evidence>
<dbReference type="RefSeq" id="WP_143486703.1">
    <property type="nucleotide sequence ID" value="NZ_VJOY01000002.1"/>
</dbReference>
<comment type="catalytic activity">
    <reaction evidence="1">
        <text>Hydrolysis of DNA containing ring-opened 7-methylguanine residues, releasing 2,6-diamino-4-hydroxy-5-(N-methyl)formamidopyrimidine.</text>
        <dbReference type="EC" id="3.2.2.23"/>
    </reaction>
</comment>
<keyword evidence="9" id="KW-0234">DNA repair</keyword>
<feature type="domain" description="FPG-type" evidence="14">
    <location>
        <begin position="206"/>
        <end position="240"/>
    </location>
</feature>
<dbReference type="GO" id="GO:0006284">
    <property type="term" value="P:base-excision repair"/>
    <property type="evidence" value="ECO:0007669"/>
    <property type="project" value="InterPro"/>
</dbReference>
<dbReference type="SUPFAM" id="SSF46946">
    <property type="entry name" value="S13-like H2TH domain"/>
    <property type="match status" value="1"/>
</dbReference>
<evidence type="ECO:0000256" key="6">
    <source>
        <dbReference type="ARBA" id="ARBA00022801"/>
    </source>
</evidence>
<dbReference type="PROSITE" id="PS51068">
    <property type="entry name" value="FPG_CAT"/>
    <property type="match status" value="1"/>
</dbReference>
<evidence type="ECO:0000256" key="2">
    <source>
        <dbReference type="ARBA" id="ARBA00009409"/>
    </source>
</evidence>
<evidence type="ECO:0000256" key="4">
    <source>
        <dbReference type="ARBA" id="ARBA00022763"/>
    </source>
</evidence>
<comment type="caution">
    <text evidence="16">The sequence shown here is derived from an EMBL/GenBank/DDBJ whole genome shotgun (WGS) entry which is preliminary data.</text>
</comment>
<organism evidence="16 17">
    <name type="scientific">Pseudomonas mangiferae</name>
    <dbReference type="NCBI Taxonomy" id="2593654"/>
    <lineage>
        <taxon>Bacteria</taxon>
        <taxon>Pseudomonadati</taxon>
        <taxon>Pseudomonadota</taxon>
        <taxon>Gammaproteobacteria</taxon>
        <taxon>Pseudomonadales</taxon>
        <taxon>Pseudomonadaceae</taxon>
        <taxon>Pseudomonas</taxon>
    </lineage>
</organism>
<keyword evidence="4" id="KW-0227">DNA damage</keyword>
<evidence type="ECO:0000256" key="11">
    <source>
        <dbReference type="ARBA" id="ARBA00023268"/>
    </source>
</evidence>
<dbReference type="InterPro" id="IPR012319">
    <property type="entry name" value="FPG_cat"/>
</dbReference>
<dbReference type="GO" id="GO:0016829">
    <property type="term" value="F:lyase activity"/>
    <property type="evidence" value="ECO:0007669"/>
    <property type="project" value="UniProtKB-KW"/>
</dbReference>
<dbReference type="Gene3D" id="1.10.8.50">
    <property type="match status" value="1"/>
</dbReference>
<dbReference type="SUPFAM" id="SSF81624">
    <property type="entry name" value="N-terminal domain of MutM-like DNA repair proteins"/>
    <property type="match status" value="1"/>
</dbReference>
<dbReference type="Proteomes" id="UP000315235">
    <property type="component" value="Unassembled WGS sequence"/>
</dbReference>
<dbReference type="InterPro" id="IPR010979">
    <property type="entry name" value="Ribosomal_uS13-like_H2TH"/>
</dbReference>
<sequence>MPEGPSIAIMRDAASKFAGQTILRADGNSKIDIQRLVGLPVVAIRSWGKHFLIQLPDFSLRIHLLLFGSYRIDERKDASPRLSLGFANGELNVYACSVELIEEPLELRYDWSADTLSDQWDPAAARRKLRAIPDTLACDALLDQQVFAGAGNIFKNEVLFRIRVHPLSPLGALPPAKLRELVAQTRQYAFDFLTWKKAFELKKHWQAHRQRTCPRCAIPLVKAKLGKTQRQSYFCERCQKRFGSGKPTTST</sequence>
<evidence type="ECO:0000259" key="15">
    <source>
        <dbReference type="PROSITE" id="PS51068"/>
    </source>
</evidence>
<dbReference type="CDD" id="cd08974">
    <property type="entry name" value="BaFpgNei_N_2"/>
    <property type="match status" value="1"/>
</dbReference>
<evidence type="ECO:0000256" key="5">
    <source>
        <dbReference type="ARBA" id="ARBA00022771"/>
    </source>
</evidence>
<keyword evidence="16" id="KW-0255">Endonuclease</keyword>
<dbReference type="Pfam" id="PF01149">
    <property type="entry name" value="Fapy_DNA_glyco"/>
    <property type="match status" value="1"/>
</dbReference>
<evidence type="ECO:0000313" key="16">
    <source>
        <dbReference type="EMBL" id="TRX76075.1"/>
    </source>
</evidence>
<dbReference type="PANTHER" id="PTHR22993:SF9">
    <property type="entry name" value="FORMAMIDOPYRIMIDINE-DNA GLYCOSYLASE"/>
    <property type="match status" value="1"/>
</dbReference>
<dbReference type="PROSITE" id="PS51066">
    <property type="entry name" value="ZF_FPG_2"/>
    <property type="match status" value="1"/>
</dbReference>
<dbReference type="GO" id="GO:0003684">
    <property type="term" value="F:damaged DNA binding"/>
    <property type="evidence" value="ECO:0007669"/>
    <property type="project" value="InterPro"/>
</dbReference>
<dbReference type="InterPro" id="IPR015886">
    <property type="entry name" value="H2TH_FPG"/>
</dbReference>
<proteinExistence type="inferred from homology"/>
<name>A0A553H2X9_9PSED</name>
<evidence type="ECO:0000256" key="8">
    <source>
        <dbReference type="ARBA" id="ARBA00023125"/>
    </source>
</evidence>
<evidence type="ECO:0000256" key="3">
    <source>
        <dbReference type="ARBA" id="ARBA00022723"/>
    </source>
</evidence>
<dbReference type="SMART" id="SM00898">
    <property type="entry name" value="Fapy_DNA_glyco"/>
    <property type="match status" value="1"/>
</dbReference>
<gene>
    <name evidence="16" type="ORF">FM069_02490</name>
</gene>
<keyword evidence="12" id="KW-0326">Glycosidase</keyword>
<feature type="domain" description="Formamidopyrimidine-DNA glycosylase catalytic" evidence="15">
    <location>
        <begin position="2"/>
        <end position="101"/>
    </location>
</feature>
<evidence type="ECO:0000256" key="1">
    <source>
        <dbReference type="ARBA" id="ARBA00001668"/>
    </source>
</evidence>
<evidence type="ECO:0000256" key="10">
    <source>
        <dbReference type="ARBA" id="ARBA00023239"/>
    </source>
</evidence>
<dbReference type="EMBL" id="VJOY01000002">
    <property type="protein sequence ID" value="TRX76075.1"/>
    <property type="molecule type" value="Genomic_DNA"/>
</dbReference>
<keyword evidence="11" id="KW-0511">Multifunctional enzyme</keyword>
<dbReference type="GO" id="GO:0008534">
    <property type="term" value="F:oxidized purine nucleobase lesion DNA N-glycosylase activity"/>
    <property type="evidence" value="ECO:0007669"/>
    <property type="project" value="UniProtKB-EC"/>
</dbReference>
<dbReference type="Pfam" id="PF06831">
    <property type="entry name" value="H2TH"/>
    <property type="match status" value="1"/>
</dbReference>
<reference evidence="16 17" key="1">
    <citation type="submission" date="2019-07" db="EMBL/GenBank/DDBJ databases">
        <title>Pseudomonas mangiferae sp. nov., isolated from bark of mango tree in Thailand.</title>
        <authorList>
            <person name="Srisuk N."/>
            <person name="Anurat P."/>
        </authorList>
    </citation>
    <scope>NUCLEOTIDE SEQUENCE [LARGE SCALE GENOMIC DNA]</scope>
    <source>
        <strain evidence="16 17">DMKU_BBB3-04</strain>
    </source>
</reference>
<dbReference type="OrthoDB" id="9800855at2"/>
<keyword evidence="7" id="KW-0862">Zinc</keyword>
<dbReference type="GO" id="GO:0003906">
    <property type="term" value="F:DNA-(apurinic or apyrimidinic site) endonuclease activity"/>
    <property type="evidence" value="ECO:0007669"/>
    <property type="project" value="InterPro"/>
</dbReference>
<protein>
    <submittedName>
        <fullName evidence="16">Endonuclease</fullName>
    </submittedName>
</protein>
<evidence type="ECO:0000256" key="9">
    <source>
        <dbReference type="ARBA" id="ARBA00023204"/>
    </source>
</evidence>
<dbReference type="SMART" id="SM01232">
    <property type="entry name" value="H2TH"/>
    <property type="match status" value="1"/>
</dbReference>
<dbReference type="InterPro" id="IPR035937">
    <property type="entry name" value="FPG_N"/>
</dbReference>
<evidence type="ECO:0000256" key="13">
    <source>
        <dbReference type="PROSITE-ProRule" id="PRU00391"/>
    </source>
</evidence>
<keyword evidence="3" id="KW-0479">Metal-binding</keyword>
<dbReference type="Gene3D" id="3.20.190.10">
    <property type="entry name" value="MutM-like, N-terminal"/>
    <property type="match status" value="1"/>
</dbReference>
<keyword evidence="16" id="KW-0540">Nuclease</keyword>
<evidence type="ECO:0000313" key="17">
    <source>
        <dbReference type="Proteomes" id="UP000315235"/>
    </source>
</evidence>
<dbReference type="GO" id="GO:0008270">
    <property type="term" value="F:zinc ion binding"/>
    <property type="evidence" value="ECO:0007669"/>
    <property type="project" value="UniProtKB-KW"/>
</dbReference>
<keyword evidence="6" id="KW-0378">Hydrolase</keyword>
<comment type="similarity">
    <text evidence="2">Belongs to the FPG family.</text>
</comment>
<evidence type="ECO:0000256" key="7">
    <source>
        <dbReference type="ARBA" id="ARBA00022833"/>
    </source>
</evidence>
<dbReference type="InterPro" id="IPR000214">
    <property type="entry name" value="Znf_DNA_glyclase/AP_lyase"/>
</dbReference>
<keyword evidence="10" id="KW-0456">Lyase</keyword>
<evidence type="ECO:0000256" key="12">
    <source>
        <dbReference type="ARBA" id="ARBA00023295"/>
    </source>
</evidence>
<keyword evidence="5 13" id="KW-0863">Zinc-finger</keyword>
<keyword evidence="8" id="KW-0238">DNA-binding</keyword>
<accession>A0A553H2X9</accession>
<dbReference type="AlphaFoldDB" id="A0A553H2X9"/>
<keyword evidence="17" id="KW-1185">Reference proteome</keyword>
<dbReference type="PANTHER" id="PTHR22993">
    <property type="entry name" value="FORMAMIDOPYRIMIDINE-DNA GLYCOSYLASE"/>
    <property type="match status" value="1"/>
</dbReference>